<reference evidence="2" key="1">
    <citation type="submission" date="2021-03" db="EMBL/GenBank/DDBJ databases">
        <authorList>
            <person name="Bekaert M."/>
        </authorList>
    </citation>
    <scope>NUCLEOTIDE SEQUENCE</scope>
</reference>
<gene>
    <name evidence="2" type="ORF">MEDL_22095</name>
</gene>
<protein>
    <recommendedName>
        <fullName evidence="4">Endonuclease/exonuclease/phosphatase domain-containing protein</fullName>
    </recommendedName>
</protein>
<dbReference type="OrthoDB" id="6082598at2759"/>
<evidence type="ECO:0000313" key="2">
    <source>
        <dbReference type="EMBL" id="CAG2207846.1"/>
    </source>
</evidence>
<dbReference type="Gene3D" id="3.60.10.10">
    <property type="entry name" value="Endonuclease/exonuclease/phosphatase"/>
    <property type="match status" value="1"/>
</dbReference>
<evidence type="ECO:0000313" key="3">
    <source>
        <dbReference type="Proteomes" id="UP000683360"/>
    </source>
</evidence>
<keyword evidence="3" id="KW-1185">Reference proteome</keyword>
<dbReference type="EMBL" id="CAJPWZ010001093">
    <property type="protein sequence ID" value="CAG2207846.1"/>
    <property type="molecule type" value="Genomic_DNA"/>
</dbReference>
<dbReference type="AlphaFoldDB" id="A0A8S3RGX1"/>
<feature type="compositionally biased region" description="Basic and acidic residues" evidence="1">
    <location>
        <begin position="37"/>
        <end position="64"/>
    </location>
</feature>
<dbReference type="InterPro" id="IPR036691">
    <property type="entry name" value="Endo/exonu/phosph_ase_sf"/>
</dbReference>
<accession>A0A8S3RGX1</accession>
<name>A0A8S3RGX1_MYTED</name>
<evidence type="ECO:0008006" key="4">
    <source>
        <dbReference type="Google" id="ProtNLM"/>
    </source>
</evidence>
<comment type="caution">
    <text evidence="2">The sequence shown here is derived from an EMBL/GenBank/DDBJ whole genome shotgun (WGS) entry which is preliminary data.</text>
</comment>
<dbReference type="SUPFAM" id="SSF56219">
    <property type="entry name" value="DNase I-like"/>
    <property type="match status" value="1"/>
</dbReference>
<organism evidence="2 3">
    <name type="scientific">Mytilus edulis</name>
    <name type="common">Blue mussel</name>
    <dbReference type="NCBI Taxonomy" id="6550"/>
    <lineage>
        <taxon>Eukaryota</taxon>
        <taxon>Metazoa</taxon>
        <taxon>Spiralia</taxon>
        <taxon>Lophotrochozoa</taxon>
        <taxon>Mollusca</taxon>
        <taxon>Bivalvia</taxon>
        <taxon>Autobranchia</taxon>
        <taxon>Pteriomorphia</taxon>
        <taxon>Mytilida</taxon>
        <taxon>Mytiloidea</taxon>
        <taxon>Mytilidae</taxon>
        <taxon>Mytilinae</taxon>
        <taxon>Mytilus</taxon>
    </lineage>
</organism>
<sequence>MHNDRRKLLWSYFKEAEKQGQKTHFKRDKLFINGREIGPHTDRHMETDKRQQQETEGARQKEPSCKGSQQNNDRPRGAPHRILFRTEDDIIMGIVYIPPENTRYTSENAMSEIEIEFLELQKNSNCIFLLGDFNSRTANEQDFFNISDFEEHLTDFIDVNEFNDIHVLDDLKIPRIRNSSDTVVNTYGRKLIQFCKNNNMYILNGRVGKDRVLGKPTSRSISVVDYILCTANILCKVDDFEVSDFCNLFSDIHAPLCLSLTVNGCNDTQGESEVNNDKNVHIGKWKHEKTIEYKNNIDVDKVNELLLNVMSKYDDISSVDQGTVDSIVSDITTVLLSAAKDTFGVFTKNSKNIGREGNFSNKDWFNKDCKKVRQEFRKSRRLYKHYGSNLFKERLRQSEKHYKKVMDENIKLYNENLRTKMRNMRFKNPREFWKIWNKVKHKNNCNITTESLFNFFKDINKNKYEGDTYDINNDVSQESSNSMLNESNIKHYKKSVIRKLLNKYD</sequence>
<dbReference type="Proteomes" id="UP000683360">
    <property type="component" value="Unassembled WGS sequence"/>
</dbReference>
<evidence type="ECO:0000256" key="1">
    <source>
        <dbReference type="SAM" id="MobiDB-lite"/>
    </source>
</evidence>
<feature type="region of interest" description="Disordered" evidence="1">
    <location>
        <begin position="31"/>
        <end position="81"/>
    </location>
</feature>
<proteinExistence type="predicted"/>